<keyword evidence="1" id="KW-1133">Transmembrane helix</keyword>
<feature type="transmembrane region" description="Helical" evidence="1">
    <location>
        <begin position="161"/>
        <end position="185"/>
    </location>
</feature>
<dbReference type="AlphaFoldDB" id="A0AAD8AE30"/>
<reference evidence="2" key="1">
    <citation type="journal article" date="2023" name="IScience">
        <title>Live-bearing cockroach genome reveals convergent evolutionary mechanisms linked to viviparity in insects and beyond.</title>
        <authorList>
            <person name="Fouks B."/>
            <person name="Harrison M.C."/>
            <person name="Mikhailova A.A."/>
            <person name="Marchal E."/>
            <person name="English S."/>
            <person name="Carruthers M."/>
            <person name="Jennings E.C."/>
            <person name="Chiamaka E.L."/>
            <person name="Frigard R.A."/>
            <person name="Pippel M."/>
            <person name="Attardo G.M."/>
            <person name="Benoit J.B."/>
            <person name="Bornberg-Bauer E."/>
            <person name="Tobe S.S."/>
        </authorList>
    </citation>
    <scope>NUCLEOTIDE SEQUENCE</scope>
    <source>
        <strain evidence="2">Stay&amp;Tobe</strain>
    </source>
</reference>
<dbReference type="PANTHER" id="PTHR34609:SF17">
    <property type="entry name" value="GEO08273P1-RELATED"/>
    <property type="match status" value="1"/>
</dbReference>
<dbReference type="Proteomes" id="UP001233999">
    <property type="component" value="Unassembled WGS sequence"/>
</dbReference>
<proteinExistence type="predicted"/>
<evidence type="ECO:0000313" key="3">
    <source>
        <dbReference type="Proteomes" id="UP001233999"/>
    </source>
</evidence>
<feature type="transmembrane region" description="Helical" evidence="1">
    <location>
        <begin position="134"/>
        <end position="155"/>
    </location>
</feature>
<feature type="transmembrane region" description="Helical" evidence="1">
    <location>
        <begin position="100"/>
        <end position="122"/>
    </location>
</feature>
<reference evidence="2" key="2">
    <citation type="submission" date="2023-05" db="EMBL/GenBank/DDBJ databases">
        <authorList>
            <person name="Fouks B."/>
        </authorList>
    </citation>
    <scope>NUCLEOTIDE SEQUENCE</scope>
    <source>
        <strain evidence="2">Stay&amp;Tobe</strain>
        <tissue evidence="2">Testes</tissue>
    </source>
</reference>
<evidence type="ECO:0000313" key="2">
    <source>
        <dbReference type="EMBL" id="KAJ9596642.1"/>
    </source>
</evidence>
<dbReference type="Pfam" id="PF15860">
    <property type="entry name" value="DUF4728"/>
    <property type="match status" value="1"/>
</dbReference>
<evidence type="ECO:0000256" key="1">
    <source>
        <dbReference type="SAM" id="Phobius"/>
    </source>
</evidence>
<dbReference type="PANTHER" id="PTHR34609">
    <property type="entry name" value="GEO08273P1-RELATED"/>
    <property type="match status" value="1"/>
</dbReference>
<sequence length="213" mass="24890">MQAQIMFSRDFEPLKKLYNTIYLTPQYKYGKMTFELKLVPVIHRLYCCRYSCTLRTSTLVVGTIVLILDIIFFVCDSIELSAMKMKEDKEVEFEFDNRALTITELVFTALEMITSSMLLFGAWKERAVWLLPQLILMMCDIVILSVVIVVIFILAAIHNVLFAFIMLLIGTLLIGFFSYVWVIFYSYYRQLEERKAVPRDSMNLPDEHPTESL</sequence>
<dbReference type="EMBL" id="JASPKZ010001977">
    <property type="protein sequence ID" value="KAJ9596642.1"/>
    <property type="molecule type" value="Genomic_DNA"/>
</dbReference>
<feature type="non-terminal residue" evidence="2">
    <location>
        <position position="1"/>
    </location>
</feature>
<name>A0AAD8AE30_DIPPU</name>
<dbReference type="InterPro" id="IPR053077">
    <property type="entry name" value="MARVEL_domain_protein_3"/>
</dbReference>
<dbReference type="InterPro" id="IPR031720">
    <property type="entry name" value="DUF4728"/>
</dbReference>
<comment type="caution">
    <text evidence="2">The sequence shown here is derived from an EMBL/GenBank/DDBJ whole genome shotgun (WGS) entry which is preliminary data.</text>
</comment>
<gene>
    <name evidence="2" type="ORF">L9F63_012339</name>
</gene>
<keyword evidence="3" id="KW-1185">Reference proteome</keyword>
<accession>A0AAD8AE30</accession>
<organism evidence="2 3">
    <name type="scientific">Diploptera punctata</name>
    <name type="common">Pacific beetle cockroach</name>
    <dbReference type="NCBI Taxonomy" id="6984"/>
    <lineage>
        <taxon>Eukaryota</taxon>
        <taxon>Metazoa</taxon>
        <taxon>Ecdysozoa</taxon>
        <taxon>Arthropoda</taxon>
        <taxon>Hexapoda</taxon>
        <taxon>Insecta</taxon>
        <taxon>Pterygota</taxon>
        <taxon>Neoptera</taxon>
        <taxon>Polyneoptera</taxon>
        <taxon>Dictyoptera</taxon>
        <taxon>Blattodea</taxon>
        <taxon>Blaberoidea</taxon>
        <taxon>Blaberidae</taxon>
        <taxon>Diplopterinae</taxon>
        <taxon>Diploptera</taxon>
    </lineage>
</organism>
<keyword evidence="1" id="KW-0812">Transmembrane</keyword>
<protein>
    <submittedName>
        <fullName evidence="2">Uncharacterized protein</fullName>
    </submittedName>
</protein>
<feature type="transmembrane region" description="Helical" evidence="1">
    <location>
        <begin position="59"/>
        <end position="80"/>
    </location>
</feature>
<keyword evidence="1" id="KW-0472">Membrane</keyword>